<dbReference type="InterPro" id="IPR001461">
    <property type="entry name" value="Aspartic_peptidase_A1"/>
</dbReference>
<accession>A0A3B6HV85</accession>
<feature type="compositionally biased region" description="Polar residues" evidence="7">
    <location>
        <begin position="8"/>
        <end position="17"/>
    </location>
</feature>
<evidence type="ECO:0000259" key="8">
    <source>
        <dbReference type="PROSITE" id="PS51767"/>
    </source>
</evidence>
<dbReference type="Gramene" id="TraesWEE_scaffold_065730_01G000100.1">
    <property type="protein sequence ID" value="TraesWEE_scaffold_065730_01G000100.1"/>
    <property type="gene ID" value="TraesWEE_scaffold_065730_01G000100"/>
</dbReference>
<protein>
    <recommendedName>
        <fullName evidence="8">Peptidase A1 domain-containing protein</fullName>
    </recommendedName>
</protein>
<dbReference type="AlphaFoldDB" id="A0A3B6HV85"/>
<dbReference type="Gramene" id="TraesLDM4A03G02127280.1">
    <property type="protein sequence ID" value="TraesLDM4A03G02127280.1"/>
    <property type="gene ID" value="TraesLDM4A03G02127280"/>
</dbReference>
<dbReference type="PROSITE" id="PS51767">
    <property type="entry name" value="PEPTIDASE_A1"/>
    <property type="match status" value="1"/>
</dbReference>
<dbReference type="InterPro" id="IPR033121">
    <property type="entry name" value="PEPTIDASE_A1"/>
</dbReference>
<evidence type="ECO:0000256" key="2">
    <source>
        <dbReference type="ARBA" id="ARBA00022670"/>
    </source>
</evidence>
<dbReference type="PANTHER" id="PTHR13683:SF875">
    <property type="entry name" value="EUKARYOTIC ASPARTYL PROTEASE FAMILY PROTEIN"/>
    <property type="match status" value="1"/>
</dbReference>
<keyword evidence="2" id="KW-0645">Protease</keyword>
<dbReference type="Gramene" id="TraesCS4A03G0636700.1">
    <property type="protein sequence ID" value="TraesCS4A03G0636700.1.CDS"/>
    <property type="gene ID" value="TraesCS4A03G0636700"/>
</dbReference>
<dbReference type="Gramene" id="TraesROB_scaffold_073163_01G000100.1">
    <property type="protein sequence ID" value="TraesROB_scaffold_073163_01G000100.1"/>
    <property type="gene ID" value="TraesROB_scaffold_073163_01G000100"/>
</dbReference>
<dbReference type="CDD" id="cd05476">
    <property type="entry name" value="pepsin_A_like_plant"/>
    <property type="match status" value="1"/>
</dbReference>
<gene>
    <name evidence="9" type="primary">LOC123086889</name>
</gene>
<dbReference type="Gramene" id="TraesJUL4A03G02147970.1">
    <property type="protein sequence ID" value="TraesJUL4A03G02147970.1"/>
    <property type="gene ID" value="TraesJUL4A03G02147970"/>
</dbReference>
<dbReference type="Gramene" id="TraesCAD_scaffold_068628_01G000100.1">
    <property type="protein sequence ID" value="TraesCAD_scaffold_068628_01G000100.1"/>
    <property type="gene ID" value="TraesCAD_scaffold_068628_01G000100"/>
</dbReference>
<dbReference type="PANTHER" id="PTHR13683">
    <property type="entry name" value="ASPARTYL PROTEASES"/>
    <property type="match status" value="1"/>
</dbReference>
<evidence type="ECO:0000256" key="7">
    <source>
        <dbReference type="SAM" id="MobiDB-lite"/>
    </source>
</evidence>
<dbReference type="InterPro" id="IPR032799">
    <property type="entry name" value="TAXi_C"/>
</dbReference>
<dbReference type="KEGG" id="taes:123086889"/>
<evidence type="ECO:0000256" key="5">
    <source>
        <dbReference type="ARBA" id="ARBA00023180"/>
    </source>
</evidence>
<dbReference type="InterPro" id="IPR021109">
    <property type="entry name" value="Peptidase_aspartic_dom_sf"/>
</dbReference>
<dbReference type="InterPro" id="IPR032861">
    <property type="entry name" value="TAXi_N"/>
</dbReference>
<dbReference type="EnsemblPlants" id="TraesCS4A02G241700.1">
    <property type="protein sequence ID" value="TraesCS4A02G241700.1"/>
    <property type="gene ID" value="TraesCS4A02G241700"/>
</dbReference>
<dbReference type="OrthoDB" id="2747330at2759"/>
<dbReference type="GO" id="GO:0006508">
    <property type="term" value="P:proteolysis"/>
    <property type="evidence" value="ECO:0007669"/>
    <property type="project" value="UniProtKB-KW"/>
</dbReference>
<dbReference type="Gramene" id="TraesSYM4A03G02156230.1">
    <property type="protein sequence ID" value="TraesSYM4A03G02156230.1"/>
    <property type="gene ID" value="TraesSYM4A03G02156230"/>
</dbReference>
<dbReference type="Proteomes" id="UP000019116">
    <property type="component" value="Chromosome 4A"/>
</dbReference>
<evidence type="ECO:0000313" key="9">
    <source>
        <dbReference type="EnsemblPlants" id="TraesCS4A02G241700.1"/>
    </source>
</evidence>
<proteinExistence type="inferred from homology"/>
<dbReference type="Pfam" id="PF14541">
    <property type="entry name" value="TAXi_C"/>
    <property type="match status" value="1"/>
</dbReference>
<evidence type="ECO:0000256" key="4">
    <source>
        <dbReference type="ARBA" id="ARBA00022801"/>
    </source>
</evidence>
<sequence length="516" mass="55365">MPRPSPPTSFNQAQIAQAQAGKDSEVAKLRSRKMGKGVPDAEKAELNSVKDHHAAAVAKLRSRKMGKGVPDAEKAELNSVKDHHAAAVADMPRFLKFGRMSTMKLVLVAITSLLLASEAQPTVLKLERPNALPGGGVVELPVNGTGKYMFHGPYLTRVILGNPSQSFDVLIDTGSILLWIGCETARIPTRLFYPASSTSVLGCSDHSCQALESARAAKCNTSNNRCAYDLGYGNGDNGTASNAVGYYISDLVHLNGLSTPARIVFGCTTSWSGQLTRGGFDGIFGLSPFGMSFISQLYSLGISGKVFTLCMHSPTGGGILAFGEALEPGLTYTPLLPSPQYYQVNLQSIAVNGQTLPIESSVFGPSPSNFTFVDSGTTLAYLADGAYEPFISAIRVATPPSELPFTGENGEICFATSTSIDSAFPSVELDFVGGAKMFLYPHNYMYYVKPSVYCIGWLRNTGRQVTLLGDIVLVDKILVLYIAKSTYTYLIMCVLIMCAKSTYTDSTVVTSDQRIY</sequence>
<feature type="active site" evidence="6">
    <location>
        <position position="172"/>
    </location>
</feature>
<dbReference type="Pfam" id="PF14543">
    <property type="entry name" value="TAXi_N"/>
    <property type="match status" value="1"/>
</dbReference>
<dbReference type="SUPFAM" id="SSF50630">
    <property type="entry name" value="Acid proteases"/>
    <property type="match status" value="1"/>
</dbReference>
<dbReference type="STRING" id="4565.A0A3B6HV85"/>
<comment type="similarity">
    <text evidence="1">Belongs to the peptidase A1 family.</text>
</comment>
<keyword evidence="4" id="KW-0378">Hydrolase</keyword>
<evidence type="ECO:0000256" key="1">
    <source>
        <dbReference type="ARBA" id="ARBA00007447"/>
    </source>
</evidence>
<reference evidence="9" key="1">
    <citation type="submission" date="2018-08" db="EMBL/GenBank/DDBJ databases">
        <authorList>
            <person name="Rossello M."/>
        </authorList>
    </citation>
    <scope>NUCLEOTIDE SEQUENCE [LARGE SCALE GENOMIC DNA]</scope>
    <source>
        <strain evidence="9">cv. Chinese Spring</strain>
    </source>
</reference>
<feature type="domain" description="Peptidase A1" evidence="8">
    <location>
        <begin position="154"/>
        <end position="490"/>
    </location>
</feature>
<dbReference type="PRINTS" id="PR00792">
    <property type="entry name" value="PEPSIN"/>
</dbReference>
<dbReference type="RefSeq" id="XP_044364647.1">
    <property type="nucleotide sequence ID" value="XM_044508712.1"/>
</dbReference>
<dbReference type="SMR" id="A0A3B6HV85"/>
<name>A0A3B6HV85_WHEAT</name>
<evidence type="ECO:0000256" key="3">
    <source>
        <dbReference type="ARBA" id="ARBA00022750"/>
    </source>
</evidence>
<dbReference type="InterPro" id="IPR034161">
    <property type="entry name" value="Pepsin-like_plant"/>
</dbReference>
<keyword evidence="3" id="KW-0064">Aspartyl protease</keyword>
<keyword evidence="10" id="KW-1185">Reference proteome</keyword>
<dbReference type="Gramene" id="TraesCLE_scaffold_075320_01G000100.1">
    <property type="protein sequence ID" value="TraesCLE_scaffold_075320_01G000100.1"/>
    <property type="gene ID" value="TraesCLE_scaffold_075320_01G000100"/>
</dbReference>
<reference evidence="9" key="2">
    <citation type="submission" date="2018-10" db="UniProtKB">
        <authorList>
            <consortium name="EnsemblPlants"/>
        </authorList>
    </citation>
    <scope>IDENTIFICATION</scope>
</reference>
<evidence type="ECO:0000313" key="10">
    <source>
        <dbReference type="Proteomes" id="UP000019116"/>
    </source>
</evidence>
<evidence type="ECO:0000256" key="6">
    <source>
        <dbReference type="PIRSR" id="PIRSR601461-1"/>
    </source>
</evidence>
<keyword evidence="5" id="KW-0325">Glycoprotein</keyword>
<feature type="active site" evidence="6">
    <location>
        <position position="374"/>
    </location>
</feature>
<organism evidence="9">
    <name type="scientific">Triticum aestivum</name>
    <name type="common">Wheat</name>
    <dbReference type="NCBI Taxonomy" id="4565"/>
    <lineage>
        <taxon>Eukaryota</taxon>
        <taxon>Viridiplantae</taxon>
        <taxon>Streptophyta</taxon>
        <taxon>Embryophyta</taxon>
        <taxon>Tracheophyta</taxon>
        <taxon>Spermatophyta</taxon>
        <taxon>Magnoliopsida</taxon>
        <taxon>Liliopsida</taxon>
        <taxon>Poales</taxon>
        <taxon>Poaceae</taxon>
        <taxon>BOP clade</taxon>
        <taxon>Pooideae</taxon>
        <taxon>Triticodae</taxon>
        <taxon>Triticeae</taxon>
        <taxon>Triticinae</taxon>
        <taxon>Triticum</taxon>
    </lineage>
</organism>
<dbReference type="Gramene" id="TraesCS4A02G241700.1">
    <property type="protein sequence ID" value="TraesCS4A02G241700.1"/>
    <property type="gene ID" value="TraesCS4A02G241700"/>
</dbReference>
<dbReference type="GeneID" id="123086889"/>
<dbReference type="GO" id="GO:0004190">
    <property type="term" value="F:aspartic-type endopeptidase activity"/>
    <property type="evidence" value="ECO:0007669"/>
    <property type="project" value="UniProtKB-KW"/>
</dbReference>
<dbReference type="Gene3D" id="2.40.70.10">
    <property type="entry name" value="Acid Proteases"/>
    <property type="match status" value="2"/>
</dbReference>
<dbReference type="Gramene" id="TraesARI4A03G02166250.1">
    <property type="protein sequence ID" value="TraesARI4A03G02166250.1"/>
    <property type="gene ID" value="TraesARI4A03G02166250"/>
</dbReference>
<dbReference type="Gramene" id="TraesNOR4A03G02150840.1">
    <property type="protein sequence ID" value="TraesNOR4A03G02150840.1"/>
    <property type="gene ID" value="TraesNOR4A03G02150840"/>
</dbReference>
<feature type="region of interest" description="Disordered" evidence="7">
    <location>
        <begin position="1"/>
        <end position="45"/>
    </location>
</feature>